<dbReference type="EMBL" id="CP070496">
    <property type="protein sequence ID" value="QSB05204.1"/>
    <property type="molecule type" value="Genomic_DNA"/>
</dbReference>
<dbReference type="Gene3D" id="3.30.450.40">
    <property type="match status" value="1"/>
</dbReference>
<evidence type="ECO:0000313" key="3">
    <source>
        <dbReference type="EMBL" id="QSB05204.1"/>
    </source>
</evidence>
<evidence type="ECO:0000259" key="2">
    <source>
        <dbReference type="SMART" id="SM00065"/>
    </source>
</evidence>
<dbReference type="Proteomes" id="UP000662939">
    <property type="component" value="Chromosome"/>
</dbReference>
<dbReference type="InterPro" id="IPR003018">
    <property type="entry name" value="GAF"/>
</dbReference>
<organism evidence="3 4">
    <name type="scientific">Natronoglycomyces albus</name>
    <dbReference type="NCBI Taxonomy" id="2811108"/>
    <lineage>
        <taxon>Bacteria</taxon>
        <taxon>Bacillati</taxon>
        <taxon>Actinomycetota</taxon>
        <taxon>Actinomycetes</taxon>
        <taxon>Glycomycetales</taxon>
        <taxon>Glycomycetaceae</taxon>
        <taxon>Natronoglycomyces</taxon>
    </lineage>
</organism>
<name>A0A895XIP2_9ACTN</name>
<evidence type="ECO:0000313" key="4">
    <source>
        <dbReference type="Proteomes" id="UP000662939"/>
    </source>
</evidence>
<dbReference type="PANTHER" id="PTHR43102:SF2">
    <property type="entry name" value="GAF DOMAIN-CONTAINING PROTEIN"/>
    <property type="match status" value="1"/>
</dbReference>
<protein>
    <submittedName>
        <fullName evidence="3">GAF domain-containing protein</fullName>
    </submittedName>
</protein>
<feature type="compositionally biased region" description="Low complexity" evidence="1">
    <location>
        <begin position="206"/>
        <end position="223"/>
    </location>
</feature>
<proteinExistence type="predicted"/>
<dbReference type="Pfam" id="PF01590">
    <property type="entry name" value="GAF"/>
    <property type="match status" value="1"/>
</dbReference>
<feature type="region of interest" description="Disordered" evidence="1">
    <location>
        <begin position="71"/>
        <end position="96"/>
    </location>
</feature>
<feature type="region of interest" description="Disordered" evidence="1">
    <location>
        <begin position="183"/>
        <end position="235"/>
    </location>
</feature>
<gene>
    <name evidence="3" type="ORF">JQS30_15830</name>
</gene>
<dbReference type="AlphaFoldDB" id="A0A895XIP2"/>
<feature type="compositionally biased region" description="Basic and acidic residues" evidence="1">
    <location>
        <begin position="183"/>
        <end position="193"/>
    </location>
</feature>
<dbReference type="SUPFAM" id="SSF55781">
    <property type="entry name" value="GAF domain-like"/>
    <property type="match status" value="1"/>
</dbReference>
<reference evidence="3" key="1">
    <citation type="submission" date="2021-02" db="EMBL/GenBank/DDBJ databases">
        <title>Natronoglycomyces albus gen. nov., sp. nov, a haloalkaliphilic actinobacterium from a soda solonchak soil.</title>
        <authorList>
            <person name="Sorokin D.Y."/>
            <person name="Khijniak T.V."/>
            <person name="Zakharycheva A.P."/>
            <person name="Boueva O.V."/>
            <person name="Ariskina E.V."/>
            <person name="Hahnke R.L."/>
            <person name="Bunk B."/>
            <person name="Sproer C."/>
            <person name="Schumann P."/>
            <person name="Evtushenko L.I."/>
            <person name="Kublanov I.V."/>
        </authorList>
    </citation>
    <scope>NUCLEOTIDE SEQUENCE</scope>
    <source>
        <strain evidence="3">DSM 106290</strain>
    </source>
</reference>
<accession>A0A895XIP2</accession>
<dbReference type="KEGG" id="nav:JQS30_15830"/>
<evidence type="ECO:0000256" key="1">
    <source>
        <dbReference type="SAM" id="MobiDB-lite"/>
    </source>
</evidence>
<sequence length="235" mass="26082">MTYEEERMFVTPHDPAAPERVERLRELGIGDEPDGKFDEFAKKLAEITGAPYAMVNFIDEDRQYFAGLHVPDEDSPAAAAPDATDSPEVGRDMDRDHGYCPHVVVRRKALVLEDVCDYPRFAGNPVVDKIGIRSYLGAPLLDHNGKALGTVCVVDTEPRPWGRPGLETIKAMAAEVMETIHKREQEQREREQEQGPQHDTPPPAPQQGGPVAGAPAQYQQDPQPGYPDPRAHESR</sequence>
<dbReference type="SMART" id="SM00065">
    <property type="entry name" value="GAF"/>
    <property type="match status" value="1"/>
</dbReference>
<dbReference type="PANTHER" id="PTHR43102">
    <property type="entry name" value="SLR1143 PROTEIN"/>
    <property type="match status" value="1"/>
</dbReference>
<feature type="compositionally biased region" description="Low complexity" evidence="1">
    <location>
        <begin position="76"/>
        <end position="87"/>
    </location>
</feature>
<keyword evidence="4" id="KW-1185">Reference proteome</keyword>
<dbReference type="InterPro" id="IPR029016">
    <property type="entry name" value="GAF-like_dom_sf"/>
</dbReference>
<feature type="domain" description="GAF" evidence="2">
    <location>
        <begin position="32"/>
        <end position="190"/>
    </location>
</feature>